<evidence type="ECO:0000256" key="11">
    <source>
        <dbReference type="RuleBase" id="RU003750"/>
    </source>
</evidence>
<dbReference type="Proteomes" id="UP000092321">
    <property type="component" value="Unassembled WGS sequence"/>
</dbReference>
<dbReference type="Gene3D" id="1.20.120.1760">
    <property type="match status" value="1"/>
</dbReference>
<dbReference type="AlphaFoldDB" id="A0A1B7TBL6"/>
<dbReference type="GO" id="GO:0032049">
    <property type="term" value="P:cardiolipin biosynthetic process"/>
    <property type="evidence" value="ECO:0007669"/>
    <property type="project" value="TreeGrafter"/>
</dbReference>
<feature type="transmembrane region" description="Helical" evidence="12">
    <location>
        <begin position="36"/>
        <end position="54"/>
    </location>
</feature>
<evidence type="ECO:0000256" key="9">
    <source>
        <dbReference type="ARBA" id="ARBA00023209"/>
    </source>
</evidence>
<dbReference type="PIRSF" id="PIRSF000847">
    <property type="entry name" value="Phos_ph_gly_syn"/>
    <property type="match status" value="1"/>
</dbReference>
<gene>
    <name evidence="13" type="ORF">HANVADRAFT_53373</name>
</gene>
<dbReference type="InterPro" id="IPR043130">
    <property type="entry name" value="CDP-OH_PTrfase_TM_dom"/>
</dbReference>
<evidence type="ECO:0000313" key="14">
    <source>
        <dbReference type="Proteomes" id="UP000092321"/>
    </source>
</evidence>
<feature type="transmembrane region" description="Helical" evidence="12">
    <location>
        <begin position="134"/>
        <end position="156"/>
    </location>
</feature>
<accession>A0A1B7TBL6</accession>
<evidence type="ECO:0000256" key="4">
    <source>
        <dbReference type="ARBA" id="ARBA00022679"/>
    </source>
</evidence>
<keyword evidence="10" id="KW-1208">Phospholipid metabolism</keyword>
<evidence type="ECO:0000256" key="2">
    <source>
        <dbReference type="ARBA" id="ARBA00010441"/>
    </source>
</evidence>
<keyword evidence="6 12" id="KW-1133">Transmembrane helix</keyword>
<keyword evidence="7" id="KW-0443">Lipid metabolism</keyword>
<organism evidence="13 14">
    <name type="scientific">Hanseniaspora valbyensis NRRL Y-1626</name>
    <dbReference type="NCBI Taxonomy" id="766949"/>
    <lineage>
        <taxon>Eukaryota</taxon>
        <taxon>Fungi</taxon>
        <taxon>Dikarya</taxon>
        <taxon>Ascomycota</taxon>
        <taxon>Saccharomycotina</taxon>
        <taxon>Saccharomycetes</taxon>
        <taxon>Saccharomycodales</taxon>
        <taxon>Saccharomycodaceae</taxon>
        <taxon>Hanseniaspora</taxon>
    </lineage>
</organism>
<dbReference type="InterPro" id="IPR048254">
    <property type="entry name" value="CDP_ALCOHOL_P_TRANSF_CS"/>
</dbReference>
<evidence type="ECO:0000256" key="6">
    <source>
        <dbReference type="ARBA" id="ARBA00022989"/>
    </source>
</evidence>
<evidence type="ECO:0000313" key="13">
    <source>
        <dbReference type="EMBL" id="OBA26121.1"/>
    </source>
</evidence>
<comment type="caution">
    <text evidence="13">The sequence shown here is derived from an EMBL/GenBank/DDBJ whole genome shotgun (WGS) entry which is preliminary data.</text>
</comment>
<dbReference type="InterPro" id="IPR000462">
    <property type="entry name" value="CDP-OH_P_trans"/>
</dbReference>
<protein>
    <submittedName>
        <fullName evidence="13">CDP-alcohol phosphatidyltransferase</fullName>
    </submittedName>
</protein>
<dbReference type="GO" id="GO:0043337">
    <property type="term" value="F:cardiolipin synthase (CMP-forming)"/>
    <property type="evidence" value="ECO:0007669"/>
    <property type="project" value="TreeGrafter"/>
</dbReference>
<keyword evidence="5 12" id="KW-0812">Transmembrane</keyword>
<dbReference type="PANTHER" id="PTHR14269:SF60">
    <property type="entry name" value="CARDIOLIPIN SYNTHASE (CMP-FORMING)"/>
    <property type="match status" value="1"/>
</dbReference>
<dbReference type="PROSITE" id="PS00379">
    <property type="entry name" value="CDP_ALCOHOL_P_TRANSF"/>
    <property type="match status" value="1"/>
</dbReference>
<dbReference type="PANTHER" id="PTHR14269">
    <property type="entry name" value="CDP-DIACYLGLYCEROL--GLYCEROL-3-PHOSPHATE 3-PHOSPHATIDYLTRANSFERASE-RELATED"/>
    <property type="match status" value="1"/>
</dbReference>
<keyword evidence="4 11" id="KW-0808">Transferase</keyword>
<reference evidence="14" key="1">
    <citation type="journal article" date="2016" name="Proc. Natl. Acad. Sci. U.S.A.">
        <title>Comparative genomics of biotechnologically important yeasts.</title>
        <authorList>
            <person name="Riley R."/>
            <person name="Haridas S."/>
            <person name="Wolfe K.H."/>
            <person name="Lopes M.R."/>
            <person name="Hittinger C.T."/>
            <person name="Goeker M."/>
            <person name="Salamov A.A."/>
            <person name="Wisecaver J.H."/>
            <person name="Long T.M."/>
            <person name="Calvey C.H."/>
            <person name="Aerts A.L."/>
            <person name="Barry K.W."/>
            <person name="Choi C."/>
            <person name="Clum A."/>
            <person name="Coughlan A.Y."/>
            <person name="Deshpande S."/>
            <person name="Douglass A.P."/>
            <person name="Hanson S.J."/>
            <person name="Klenk H.-P."/>
            <person name="LaButti K.M."/>
            <person name="Lapidus A."/>
            <person name="Lindquist E.A."/>
            <person name="Lipzen A.M."/>
            <person name="Meier-Kolthoff J.P."/>
            <person name="Ohm R.A."/>
            <person name="Otillar R.P."/>
            <person name="Pangilinan J.L."/>
            <person name="Peng Y."/>
            <person name="Rokas A."/>
            <person name="Rosa C.A."/>
            <person name="Scheuner C."/>
            <person name="Sibirny A.A."/>
            <person name="Slot J.C."/>
            <person name="Stielow J.B."/>
            <person name="Sun H."/>
            <person name="Kurtzman C.P."/>
            <person name="Blackwell M."/>
            <person name="Grigoriev I.V."/>
            <person name="Jeffries T.W."/>
        </authorList>
    </citation>
    <scope>NUCLEOTIDE SEQUENCE [LARGE SCALE GENOMIC DNA]</scope>
    <source>
        <strain evidence="14">NRRL Y-1626</strain>
    </source>
</reference>
<proteinExistence type="inferred from homology"/>
<dbReference type="GO" id="GO:0005739">
    <property type="term" value="C:mitochondrion"/>
    <property type="evidence" value="ECO:0007669"/>
    <property type="project" value="TreeGrafter"/>
</dbReference>
<keyword evidence="3" id="KW-0444">Lipid biosynthesis</keyword>
<evidence type="ECO:0000256" key="5">
    <source>
        <dbReference type="ARBA" id="ARBA00022692"/>
    </source>
</evidence>
<keyword evidence="9" id="KW-0594">Phospholipid biosynthesis</keyword>
<name>A0A1B7TBL6_9ASCO</name>
<evidence type="ECO:0000256" key="1">
    <source>
        <dbReference type="ARBA" id="ARBA00004141"/>
    </source>
</evidence>
<keyword evidence="14" id="KW-1185">Reference proteome</keyword>
<evidence type="ECO:0000256" key="7">
    <source>
        <dbReference type="ARBA" id="ARBA00023098"/>
    </source>
</evidence>
<evidence type="ECO:0000256" key="12">
    <source>
        <dbReference type="SAM" id="Phobius"/>
    </source>
</evidence>
<comment type="subcellular location">
    <subcellularLocation>
        <location evidence="1">Membrane</location>
        <topology evidence="1">Multi-pass membrane protein</topology>
    </subcellularLocation>
</comment>
<dbReference type="OrthoDB" id="10020554at2759"/>
<feature type="transmembrane region" description="Helical" evidence="12">
    <location>
        <begin position="101"/>
        <end position="119"/>
    </location>
</feature>
<keyword evidence="8 12" id="KW-0472">Membrane</keyword>
<dbReference type="GO" id="GO:0016020">
    <property type="term" value="C:membrane"/>
    <property type="evidence" value="ECO:0007669"/>
    <property type="project" value="UniProtKB-SubCell"/>
</dbReference>
<dbReference type="Pfam" id="PF01066">
    <property type="entry name" value="CDP-OH_P_transf"/>
    <property type="match status" value="1"/>
</dbReference>
<sequence length="161" mass="18166">MFVSLFVVASITDFLDGYIARKYNLKTKLGSIIDPLADKLLIMSTVISMSLIGGPEIIPGWLSTTIILKDVILLAKTALVFNKQKSIGNLGDIKPTFISKINTFLQLIYIGPICFWMIYQKDNEEEEESLWFDWVGYIIGATTVISGLSYIGPLWIRKMFM</sequence>
<dbReference type="InterPro" id="IPR004570">
    <property type="entry name" value="Phosphatidylglycerol_P_synth"/>
</dbReference>
<evidence type="ECO:0000256" key="10">
    <source>
        <dbReference type="ARBA" id="ARBA00023264"/>
    </source>
</evidence>
<dbReference type="InterPro" id="IPR050324">
    <property type="entry name" value="CDP-alcohol_PTase-I"/>
</dbReference>
<dbReference type="GO" id="GO:0008444">
    <property type="term" value="F:CDP-diacylglycerol-glycerol-3-phosphate 3-phosphatidyltransferase activity"/>
    <property type="evidence" value="ECO:0007669"/>
    <property type="project" value="InterPro"/>
</dbReference>
<comment type="similarity">
    <text evidence="2 11">Belongs to the CDP-alcohol phosphatidyltransferase class-I family.</text>
</comment>
<evidence type="ECO:0000256" key="8">
    <source>
        <dbReference type="ARBA" id="ARBA00023136"/>
    </source>
</evidence>
<dbReference type="EMBL" id="LXPE01000023">
    <property type="protein sequence ID" value="OBA26121.1"/>
    <property type="molecule type" value="Genomic_DNA"/>
</dbReference>
<evidence type="ECO:0000256" key="3">
    <source>
        <dbReference type="ARBA" id="ARBA00022516"/>
    </source>
</evidence>